<dbReference type="Proteomes" id="UP000198517">
    <property type="component" value="Unassembled WGS sequence"/>
</dbReference>
<evidence type="ECO:0000313" key="2">
    <source>
        <dbReference type="EMBL" id="SDD84852.1"/>
    </source>
</evidence>
<evidence type="ECO:0000313" key="3">
    <source>
        <dbReference type="Proteomes" id="UP000198517"/>
    </source>
</evidence>
<reference evidence="2 3" key="1">
    <citation type="submission" date="2016-10" db="EMBL/GenBank/DDBJ databases">
        <authorList>
            <person name="de Groot N.N."/>
        </authorList>
    </citation>
    <scope>NUCLEOTIDE SEQUENCE [LARGE SCALE GENOMIC DNA]</scope>
    <source>
        <strain evidence="2 3">DSM 24015</strain>
    </source>
</reference>
<sequence length="74" mass="8887">MKFIIETILAVVIIFFVWNILKRVFFNVFYSNFPQNDNRKNNPNNTFGNKKPKKKVNWDAETIDYEEIKDDKNA</sequence>
<dbReference type="EMBL" id="FNAS01000001">
    <property type="protein sequence ID" value="SDD84852.1"/>
    <property type="molecule type" value="Genomic_DNA"/>
</dbReference>
<keyword evidence="1" id="KW-1133">Transmembrane helix</keyword>
<dbReference type="OrthoDB" id="1265145at2"/>
<protein>
    <submittedName>
        <fullName evidence="2">Uncharacterized protein</fullName>
    </submittedName>
</protein>
<keyword evidence="3" id="KW-1185">Reference proteome</keyword>
<dbReference type="STRING" id="1071918.SAMN05421544_10114"/>
<name>A0A1G6Y3I2_9FLAO</name>
<gene>
    <name evidence="2" type="ORF">SAMN05421544_10114</name>
</gene>
<evidence type="ECO:0000256" key="1">
    <source>
        <dbReference type="SAM" id="Phobius"/>
    </source>
</evidence>
<feature type="transmembrane region" description="Helical" evidence="1">
    <location>
        <begin position="7"/>
        <end position="30"/>
    </location>
</feature>
<accession>A0A1G6Y3I2</accession>
<dbReference type="RefSeq" id="WP_092735475.1">
    <property type="nucleotide sequence ID" value="NZ_FNAS01000001.1"/>
</dbReference>
<keyword evidence="1" id="KW-0812">Transmembrane</keyword>
<organism evidence="2 3">
    <name type="scientific">Riemerella columbipharyngis</name>
    <dbReference type="NCBI Taxonomy" id="1071918"/>
    <lineage>
        <taxon>Bacteria</taxon>
        <taxon>Pseudomonadati</taxon>
        <taxon>Bacteroidota</taxon>
        <taxon>Flavobacteriia</taxon>
        <taxon>Flavobacteriales</taxon>
        <taxon>Weeksellaceae</taxon>
        <taxon>Riemerella</taxon>
    </lineage>
</organism>
<proteinExistence type="predicted"/>
<dbReference type="AlphaFoldDB" id="A0A1G6Y3I2"/>
<keyword evidence="1" id="KW-0472">Membrane</keyword>